<reference evidence="1" key="1">
    <citation type="submission" date="2014-11" db="EMBL/GenBank/DDBJ databases">
        <authorList>
            <person name="Amaro Gonzalez C."/>
        </authorList>
    </citation>
    <scope>NUCLEOTIDE SEQUENCE</scope>
</reference>
<evidence type="ECO:0000313" key="1">
    <source>
        <dbReference type="EMBL" id="JAH32642.1"/>
    </source>
</evidence>
<organism evidence="1">
    <name type="scientific">Anguilla anguilla</name>
    <name type="common">European freshwater eel</name>
    <name type="synonym">Muraena anguilla</name>
    <dbReference type="NCBI Taxonomy" id="7936"/>
    <lineage>
        <taxon>Eukaryota</taxon>
        <taxon>Metazoa</taxon>
        <taxon>Chordata</taxon>
        <taxon>Craniata</taxon>
        <taxon>Vertebrata</taxon>
        <taxon>Euteleostomi</taxon>
        <taxon>Actinopterygii</taxon>
        <taxon>Neopterygii</taxon>
        <taxon>Teleostei</taxon>
        <taxon>Anguilliformes</taxon>
        <taxon>Anguillidae</taxon>
        <taxon>Anguilla</taxon>
    </lineage>
</organism>
<name>A0A0E9RUZ9_ANGAN</name>
<reference evidence="1" key="2">
    <citation type="journal article" date="2015" name="Fish Shellfish Immunol.">
        <title>Early steps in the European eel (Anguilla anguilla)-Vibrio vulnificus interaction in the gills: Role of the RtxA13 toxin.</title>
        <authorList>
            <person name="Callol A."/>
            <person name="Pajuelo D."/>
            <person name="Ebbesson L."/>
            <person name="Teles M."/>
            <person name="MacKenzie S."/>
            <person name="Amaro C."/>
        </authorList>
    </citation>
    <scope>NUCLEOTIDE SEQUENCE</scope>
</reference>
<proteinExistence type="predicted"/>
<sequence>MQTIKFQLQVFRILAVLQATFLFLGSLAVVQLLSV</sequence>
<dbReference type="AlphaFoldDB" id="A0A0E9RUZ9"/>
<protein>
    <submittedName>
        <fullName evidence="1">Uncharacterized protein</fullName>
    </submittedName>
</protein>
<accession>A0A0E9RUZ9</accession>
<dbReference type="EMBL" id="GBXM01075935">
    <property type="protein sequence ID" value="JAH32642.1"/>
    <property type="molecule type" value="Transcribed_RNA"/>
</dbReference>